<dbReference type="Proteomes" id="UP001238603">
    <property type="component" value="Unassembled WGS sequence"/>
</dbReference>
<proteinExistence type="predicted"/>
<dbReference type="PANTHER" id="PTHR31157:SF1">
    <property type="entry name" value="SCP DOMAIN-CONTAINING PROTEIN"/>
    <property type="match status" value="1"/>
</dbReference>
<evidence type="ECO:0000259" key="2">
    <source>
        <dbReference type="Pfam" id="PF00188"/>
    </source>
</evidence>
<sequence length="167" mass="18022">MRSLPLLLLSACLLGGLAVAEPAPLCRVSAQEALAAANAWRQAARQCGSQAFEAAPALRWHAGLEASAERYATELAERGELSHQGRRSPTLRERVRESGYLLRAVGENLAAGPLGLDEVFALWTGSPDHCVNLMRADFEDVGVACVSGTGRYERFWVMHLGAPARRP</sequence>
<keyword evidence="1" id="KW-0732">Signal</keyword>
<dbReference type="Gene3D" id="3.40.33.10">
    <property type="entry name" value="CAP"/>
    <property type="match status" value="1"/>
</dbReference>
<evidence type="ECO:0000313" key="4">
    <source>
        <dbReference type="Proteomes" id="UP001238603"/>
    </source>
</evidence>
<feature type="signal peptide" evidence="1">
    <location>
        <begin position="1"/>
        <end position="20"/>
    </location>
</feature>
<evidence type="ECO:0000313" key="3">
    <source>
        <dbReference type="EMBL" id="MDL5030990.1"/>
    </source>
</evidence>
<dbReference type="PANTHER" id="PTHR31157">
    <property type="entry name" value="SCP DOMAIN-CONTAINING PROTEIN"/>
    <property type="match status" value="1"/>
</dbReference>
<dbReference type="Pfam" id="PF00188">
    <property type="entry name" value="CAP"/>
    <property type="match status" value="1"/>
</dbReference>
<dbReference type="InterPro" id="IPR014044">
    <property type="entry name" value="CAP_dom"/>
</dbReference>
<organism evidence="3 4">
    <name type="scientific">Roseateles subflavus</name>
    <dbReference type="NCBI Taxonomy" id="3053353"/>
    <lineage>
        <taxon>Bacteria</taxon>
        <taxon>Pseudomonadati</taxon>
        <taxon>Pseudomonadota</taxon>
        <taxon>Betaproteobacteria</taxon>
        <taxon>Burkholderiales</taxon>
        <taxon>Sphaerotilaceae</taxon>
        <taxon>Roseateles</taxon>
    </lineage>
</organism>
<gene>
    <name evidence="3" type="ORF">QRD43_03645</name>
</gene>
<accession>A0ABT7LH64</accession>
<dbReference type="RefSeq" id="WP_285981110.1">
    <property type="nucleotide sequence ID" value="NZ_JASVDS010000001.1"/>
</dbReference>
<feature type="chain" id="PRO_5047295773" evidence="1">
    <location>
        <begin position="21"/>
        <end position="167"/>
    </location>
</feature>
<comment type="caution">
    <text evidence="3">The sequence shown here is derived from an EMBL/GenBank/DDBJ whole genome shotgun (WGS) entry which is preliminary data.</text>
</comment>
<protein>
    <submittedName>
        <fullName evidence="3">CAP domain-containing protein</fullName>
    </submittedName>
</protein>
<feature type="domain" description="SCP" evidence="2">
    <location>
        <begin position="36"/>
        <end position="159"/>
    </location>
</feature>
<reference evidence="3 4" key="1">
    <citation type="submission" date="2023-06" db="EMBL/GenBank/DDBJ databases">
        <title>Pelomonas sp. APW6 16S ribosomal RNA gene genome sequencing and assembly.</title>
        <authorList>
            <person name="Woo H."/>
        </authorList>
    </citation>
    <scope>NUCLEOTIDE SEQUENCE [LARGE SCALE GENOMIC DNA]</scope>
    <source>
        <strain evidence="3 4">APW6</strain>
    </source>
</reference>
<dbReference type="EMBL" id="JASVDS010000001">
    <property type="protein sequence ID" value="MDL5030990.1"/>
    <property type="molecule type" value="Genomic_DNA"/>
</dbReference>
<evidence type="ECO:0000256" key="1">
    <source>
        <dbReference type="SAM" id="SignalP"/>
    </source>
</evidence>
<dbReference type="CDD" id="cd05379">
    <property type="entry name" value="CAP_bacterial"/>
    <property type="match status" value="1"/>
</dbReference>
<dbReference type="SUPFAM" id="SSF55797">
    <property type="entry name" value="PR-1-like"/>
    <property type="match status" value="1"/>
</dbReference>
<name>A0ABT7LH64_9BURK</name>
<keyword evidence="4" id="KW-1185">Reference proteome</keyword>
<dbReference type="InterPro" id="IPR035940">
    <property type="entry name" value="CAP_sf"/>
</dbReference>